<feature type="compositionally biased region" description="Polar residues" evidence="1">
    <location>
        <begin position="128"/>
        <end position="151"/>
    </location>
</feature>
<name>A0A7C3WV39_9BACT</name>
<feature type="compositionally biased region" description="Basic and acidic residues" evidence="1">
    <location>
        <begin position="63"/>
        <end position="79"/>
    </location>
</feature>
<gene>
    <name evidence="2" type="ORF">ENV35_01690</name>
</gene>
<feature type="region of interest" description="Disordered" evidence="1">
    <location>
        <begin position="128"/>
        <end position="162"/>
    </location>
</feature>
<sequence>MLDWKKVLAESYNRTKKDIEIPKPDFYKTLNKTTLPNNATFTGDKIPKSGDPSQVELNAWHLQNKEFSNDKAKEDKDSYRGSPLTSGNARKENVENQIKKKFSWIEVLSNISIEKKPDGNVKVLVEENTTPSTEPSQVQTPQQESQHNQEIQSKEKSSSNQVNSWVIKKNSNFSLVGKECKDYCGIGIYENNKEIEFYKVAKNGHSFEEIIPQGKWETRFDELVGELSK</sequence>
<evidence type="ECO:0000256" key="1">
    <source>
        <dbReference type="SAM" id="MobiDB-lite"/>
    </source>
</evidence>
<reference evidence="2" key="1">
    <citation type="journal article" date="2020" name="mSystems">
        <title>Genome- and Community-Level Interaction Insights into Carbon Utilization and Element Cycling Functions of Hydrothermarchaeota in Hydrothermal Sediment.</title>
        <authorList>
            <person name="Zhou Z."/>
            <person name="Liu Y."/>
            <person name="Xu W."/>
            <person name="Pan J."/>
            <person name="Luo Z.H."/>
            <person name="Li M."/>
        </authorList>
    </citation>
    <scope>NUCLEOTIDE SEQUENCE [LARGE SCALE GENOMIC DNA]</scope>
    <source>
        <strain evidence="2">SpSt-751</strain>
    </source>
</reference>
<dbReference type="EMBL" id="DTGA01000036">
    <property type="protein sequence ID" value="HGB30573.1"/>
    <property type="molecule type" value="Genomic_DNA"/>
</dbReference>
<proteinExistence type="predicted"/>
<feature type="region of interest" description="Disordered" evidence="1">
    <location>
        <begin position="61"/>
        <end position="93"/>
    </location>
</feature>
<dbReference type="AlphaFoldDB" id="A0A7C3WV39"/>
<organism evidence="2">
    <name type="scientific">Dictyoglomus turgidum</name>
    <dbReference type="NCBI Taxonomy" id="513050"/>
    <lineage>
        <taxon>Bacteria</taxon>
        <taxon>Pseudomonadati</taxon>
        <taxon>Dictyoglomota</taxon>
        <taxon>Dictyoglomia</taxon>
        <taxon>Dictyoglomales</taxon>
        <taxon>Dictyoglomaceae</taxon>
        <taxon>Dictyoglomus</taxon>
    </lineage>
</organism>
<protein>
    <submittedName>
        <fullName evidence="2">Uncharacterized protein</fullName>
    </submittedName>
</protein>
<comment type="caution">
    <text evidence="2">The sequence shown here is derived from an EMBL/GenBank/DDBJ whole genome shotgun (WGS) entry which is preliminary data.</text>
</comment>
<accession>A0A7C3WV39</accession>
<evidence type="ECO:0000313" key="2">
    <source>
        <dbReference type="EMBL" id="HGB30573.1"/>
    </source>
</evidence>